<sequence>MALFVPGLFKLSKNNTRWSCAVSLKQHLHGVLHRDVLNKMTPDLQDTLELPKWHYNAPTNIRMKEVETSINFDLNLYTPYIDLSNKENFYWNRAVLFISHYGLTDASVEPFVNLMMHEVICKFSKWTKYCKDKESYQKLRAYGSNFFRDKKTVSTTSSSLLIQDDR</sequence>
<evidence type="ECO:0000313" key="2">
    <source>
        <dbReference type="Proteomes" id="UP000717996"/>
    </source>
</evidence>
<dbReference type="AlphaFoldDB" id="A0A9P7C0I7"/>
<protein>
    <submittedName>
        <fullName evidence="1">Uncharacterized protein</fullName>
    </submittedName>
</protein>
<proteinExistence type="predicted"/>
<organism evidence="1 2">
    <name type="scientific">Rhizopus oryzae</name>
    <name type="common">Mucormycosis agent</name>
    <name type="synonym">Rhizopus arrhizus var. delemar</name>
    <dbReference type="NCBI Taxonomy" id="64495"/>
    <lineage>
        <taxon>Eukaryota</taxon>
        <taxon>Fungi</taxon>
        <taxon>Fungi incertae sedis</taxon>
        <taxon>Mucoromycota</taxon>
        <taxon>Mucoromycotina</taxon>
        <taxon>Mucoromycetes</taxon>
        <taxon>Mucorales</taxon>
        <taxon>Mucorineae</taxon>
        <taxon>Rhizopodaceae</taxon>
        <taxon>Rhizopus</taxon>
    </lineage>
</organism>
<name>A0A9P7C0I7_RHIOR</name>
<comment type="caution">
    <text evidence="1">The sequence shown here is derived from an EMBL/GenBank/DDBJ whole genome shotgun (WGS) entry which is preliminary data.</text>
</comment>
<dbReference type="Proteomes" id="UP000717996">
    <property type="component" value="Unassembled WGS sequence"/>
</dbReference>
<gene>
    <name evidence="1" type="ORF">G6F51_013816</name>
</gene>
<evidence type="ECO:0000313" key="1">
    <source>
        <dbReference type="EMBL" id="KAG1530519.1"/>
    </source>
</evidence>
<accession>A0A9P7C0I7</accession>
<dbReference type="EMBL" id="JAANIT010006549">
    <property type="protein sequence ID" value="KAG1530519.1"/>
    <property type="molecule type" value="Genomic_DNA"/>
</dbReference>
<reference evidence="1" key="1">
    <citation type="journal article" date="2020" name="Microb. Genom.">
        <title>Genetic diversity of clinical and environmental Mucorales isolates obtained from an investigation of mucormycosis cases among solid organ transplant recipients.</title>
        <authorList>
            <person name="Nguyen M.H."/>
            <person name="Kaul D."/>
            <person name="Muto C."/>
            <person name="Cheng S.J."/>
            <person name="Richter R.A."/>
            <person name="Bruno V.M."/>
            <person name="Liu G."/>
            <person name="Beyhan S."/>
            <person name="Sundermann A.J."/>
            <person name="Mounaud S."/>
            <person name="Pasculle A.W."/>
            <person name="Nierman W.C."/>
            <person name="Driscoll E."/>
            <person name="Cumbie R."/>
            <person name="Clancy C.J."/>
            <person name="Dupont C.L."/>
        </authorList>
    </citation>
    <scope>NUCLEOTIDE SEQUENCE</scope>
    <source>
        <strain evidence="1">GL16</strain>
    </source>
</reference>